<dbReference type="Proteomes" id="UP000234460">
    <property type="component" value="Chromosome LMANV2"/>
</dbReference>
<protein>
    <submittedName>
        <fullName evidence="1">Uncharacterized protein</fullName>
    </submittedName>
</protein>
<name>A0AAQ1NYG8_LEPIR</name>
<dbReference type="EMBL" id="OEJX01000026">
    <property type="protein sequence ID" value="SOR61605.1"/>
    <property type="molecule type" value="Genomic_DNA"/>
</dbReference>
<proteinExistence type="predicted"/>
<accession>A0AAQ1NYG8</accession>
<dbReference type="AlphaFoldDB" id="A0AAQ1NYG8"/>
<dbReference type="RefSeq" id="WP_017853057.1">
    <property type="nucleotide sequence ID" value="NZ_CP011931.1"/>
</dbReference>
<comment type="caution">
    <text evidence="1">The sequence shown here is derived from an EMBL/GenBank/DDBJ whole genome shotgun (WGS) entry which is preliminary data.</text>
</comment>
<reference evidence="1 2" key="1">
    <citation type="submission" date="2017-11" db="EMBL/GenBank/DDBJ databases">
        <authorList>
            <person name="Lechat P."/>
        </authorList>
    </citation>
    <scope>NUCLEOTIDE SEQUENCE [LARGE SCALE GENOMIC DNA]</scope>
    <source>
        <strain evidence="1">L495</strain>
    </source>
</reference>
<organism evidence="1 2">
    <name type="scientific">Leptospira interrogans serovar Manilae</name>
    <dbReference type="NCBI Taxonomy" id="214675"/>
    <lineage>
        <taxon>Bacteria</taxon>
        <taxon>Pseudomonadati</taxon>
        <taxon>Spirochaetota</taxon>
        <taxon>Spirochaetia</taxon>
        <taxon>Leptospirales</taxon>
        <taxon>Leptospiraceae</taxon>
        <taxon>Leptospira</taxon>
    </lineage>
</organism>
<sequence length="43" mass="4982">MTLIRLYWIGKEFYTTLYASFSETTLETGSKLKGTKNGDLQKF</sequence>
<gene>
    <name evidence="1" type="ORF">LMANV2_320047</name>
</gene>
<evidence type="ECO:0000313" key="1">
    <source>
        <dbReference type="EMBL" id="SOR61605.1"/>
    </source>
</evidence>
<evidence type="ECO:0000313" key="2">
    <source>
        <dbReference type="Proteomes" id="UP000234460"/>
    </source>
</evidence>